<gene>
    <name evidence="1" type="ORF">J2S55_004726</name>
</gene>
<dbReference type="Proteomes" id="UP001230426">
    <property type="component" value="Unassembled WGS sequence"/>
</dbReference>
<proteinExistence type="predicted"/>
<protein>
    <recommendedName>
        <fullName evidence="3">ESX-1 secretion-associated protein</fullName>
    </recommendedName>
</protein>
<evidence type="ECO:0000313" key="1">
    <source>
        <dbReference type="EMBL" id="MDP9865460.1"/>
    </source>
</evidence>
<evidence type="ECO:0008006" key="3">
    <source>
        <dbReference type="Google" id="ProtNLM"/>
    </source>
</evidence>
<comment type="caution">
    <text evidence="1">The sequence shown here is derived from an EMBL/GenBank/DDBJ whole genome shotgun (WGS) entry which is preliminary data.</text>
</comment>
<name>A0ABT9RAN8_9ACTN</name>
<evidence type="ECO:0000313" key="2">
    <source>
        <dbReference type="Proteomes" id="UP001230426"/>
    </source>
</evidence>
<dbReference type="RefSeq" id="WP_306864847.1">
    <property type="nucleotide sequence ID" value="NZ_JAUSRB010000002.1"/>
</dbReference>
<keyword evidence="2" id="KW-1185">Reference proteome</keyword>
<sequence length="99" mass="10934">MAQDKYVTSSAIANIQRNLGERVIPGLHELKKDIDSTDVGFPGFGLLGMLMGSKYAQTQDDIKQMVDEAVTTVDAWISALETIKKNWRAAEDASTVVYR</sequence>
<accession>A0ABT9RAN8</accession>
<dbReference type="EMBL" id="JAUSRB010000002">
    <property type="protein sequence ID" value="MDP9865460.1"/>
    <property type="molecule type" value="Genomic_DNA"/>
</dbReference>
<reference evidence="1 2" key="1">
    <citation type="submission" date="2023-07" db="EMBL/GenBank/DDBJ databases">
        <title>Sequencing the genomes of 1000 actinobacteria strains.</title>
        <authorList>
            <person name="Klenk H.-P."/>
        </authorList>
    </citation>
    <scope>NUCLEOTIDE SEQUENCE [LARGE SCALE GENOMIC DNA]</scope>
    <source>
        <strain evidence="1 2">DSM 44109</strain>
    </source>
</reference>
<organism evidence="1 2">
    <name type="scientific">Streptosporangium brasiliense</name>
    <dbReference type="NCBI Taxonomy" id="47480"/>
    <lineage>
        <taxon>Bacteria</taxon>
        <taxon>Bacillati</taxon>
        <taxon>Actinomycetota</taxon>
        <taxon>Actinomycetes</taxon>
        <taxon>Streptosporangiales</taxon>
        <taxon>Streptosporangiaceae</taxon>
        <taxon>Streptosporangium</taxon>
    </lineage>
</organism>